<gene>
    <name evidence="2" type="ORF">B0H63DRAFT_521806</name>
</gene>
<feature type="region of interest" description="Disordered" evidence="1">
    <location>
        <begin position="190"/>
        <end position="219"/>
    </location>
</feature>
<evidence type="ECO:0000313" key="3">
    <source>
        <dbReference type="Proteomes" id="UP001285441"/>
    </source>
</evidence>
<evidence type="ECO:0000256" key="1">
    <source>
        <dbReference type="SAM" id="MobiDB-lite"/>
    </source>
</evidence>
<accession>A0AAE0NUA5</accession>
<dbReference type="AlphaFoldDB" id="A0AAE0NUA5"/>
<reference evidence="2" key="2">
    <citation type="submission" date="2023-06" db="EMBL/GenBank/DDBJ databases">
        <authorList>
            <consortium name="Lawrence Berkeley National Laboratory"/>
            <person name="Haridas S."/>
            <person name="Hensen N."/>
            <person name="Bonometti L."/>
            <person name="Westerberg I."/>
            <person name="Brannstrom I.O."/>
            <person name="Guillou S."/>
            <person name="Cros-Aarteil S."/>
            <person name="Calhoun S."/>
            <person name="Kuo A."/>
            <person name="Mondo S."/>
            <person name="Pangilinan J."/>
            <person name="Riley R."/>
            <person name="LaButti K."/>
            <person name="Andreopoulos B."/>
            <person name="Lipzen A."/>
            <person name="Chen C."/>
            <person name="Yanf M."/>
            <person name="Daum C."/>
            <person name="Ng V."/>
            <person name="Clum A."/>
            <person name="Steindorff A."/>
            <person name="Ohm R."/>
            <person name="Martin F."/>
            <person name="Silar P."/>
            <person name="Natvig D."/>
            <person name="Lalanne C."/>
            <person name="Gautier V."/>
            <person name="Ament-velasquez S.L."/>
            <person name="Kruys A."/>
            <person name="Hutchinson M.I."/>
            <person name="Powell A.J."/>
            <person name="Barry K."/>
            <person name="Miller A.N."/>
            <person name="Grigoriev I.V."/>
            <person name="Debuchy R."/>
            <person name="Gladieux P."/>
            <person name="Thoren M.H."/>
            <person name="Johannesson H."/>
        </authorList>
    </citation>
    <scope>NUCLEOTIDE SEQUENCE</scope>
    <source>
        <strain evidence="2">CBS 232.78</strain>
    </source>
</reference>
<evidence type="ECO:0008006" key="4">
    <source>
        <dbReference type="Google" id="ProtNLM"/>
    </source>
</evidence>
<organism evidence="2 3">
    <name type="scientific">Podospora didyma</name>
    <dbReference type="NCBI Taxonomy" id="330526"/>
    <lineage>
        <taxon>Eukaryota</taxon>
        <taxon>Fungi</taxon>
        <taxon>Dikarya</taxon>
        <taxon>Ascomycota</taxon>
        <taxon>Pezizomycotina</taxon>
        <taxon>Sordariomycetes</taxon>
        <taxon>Sordariomycetidae</taxon>
        <taxon>Sordariales</taxon>
        <taxon>Podosporaceae</taxon>
        <taxon>Podospora</taxon>
    </lineage>
</organism>
<protein>
    <recommendedName>
        <fullName evidence="4">Fungal N-terminal domain-containing protein</fullName>
    </recommendedName>
</protein>
<comment type="caution">
    <text evidence="2">The sequence shown here is derived from an EMBL/GenBank/DDBJ whole genome shotgun (WGS) entry which is preliminary data.</text>
</comment>
<dbReference type="EMBL" id="JAULSW010000003">
    <property type="protein sequence ID" value="KAK3387784.1"/>
    <property type="molecule type" value="Genomic_DNA"/>
</dbReference>
<dbReference type="Proteomes" id="UP001285441">
    <property type="component" value="Unassembled WGS sequence"/>
</dbReference>
<keyword evidence="3" id="KW-1185">Reference proteome</keyword>
<name>A0AAE0NUA5_9PEZI</name>
<evidence type="ECO:0000313" key="2">
    <source>
        <dbReference type="EMBL" id="KAK3387784.1"/>
    </source>
</evidence>
<proteinExistence type="predicted"/>
<reference evidence="2" key="1">
    <citation type="journal article" date="2023" name="Mol. Phylogenet. Evol.">
        <title>Genome-scale phylogeny and comparative genomics of the fungal order Sordariales.</title>
        <authorList>
            <person name="Hensen N."/>
            <person name="Bonometti L."/>
            <person name="Westerberg I."/>
            <person name="Brannstrom I.O."/>
            <person name="Guillou S."/>
            <person name="Cros-Aarteil S."/>
            <person name="Calhoun S."/>
            <person name="Haridas S."/>
            <person name="Kuo A."/>
            <person name="Mondo S."/>
            <person name="Pangilinan J."/>
            <person name="Riley R."/>
            <person name="LaButti K."/>
            <person name="Andreopoulos B."/>
            <person name="Lipzen A."/>
            <person name="Chen C."/>
            <person name="Yan M."/>
            <person name="Daum C."/>
            <person name="Ng V."/>
            <person name="Clum A."/>
            <person name="Steindorff A."/>
            <person name="Ohm R.A."/>
            <person name="Martin F."/>
            <person name="Silar P."/>
            <person name="Natvig D.O."/>
            <person name="Lalanne C."/>
            <person name="Gautier V."/>
            <person name="Ament-Velasquez S.L."/>
            <person name="Kruys A."/>
            <person name="Hutchinson M.I."/>
            <person name="Powell A.J."/>
            <person name="Barry K."/>
            <person name="Miller A.N."/>
            <person name="Grigoriev I.V."/>
            <person name="Debuchy R."/>
            <person name="Gladieux P."/>
            <person name="Hiltunen Thoren M."/>
            <person name="Johannesson H."/>
        </authorList>
    </citation>
    <scope>NUCLEOTIDE SEQUENCE</scope>
    <source>
        <strain evidence="2">CBS 232.78</strain>
    </source>
</reference>
<sequence length="434" mass="47377">MDPLSITVSVVGLLAAAGKAHALLETISLIQNAPTTVRDAERETRHTEIALRSLHRLLQRLDPANERLEMIQVDELRVVLADAMLLFSSFESMLQSLADLSRLRLSISWINYTRQLDEHLGKLERYKSSLTFMLSILQCNSDSEARASQAKLHSLVEQVLAENAQLRQKMQMPQDSFDARSMAKRHLDNDAATVRLGDDDDDNSTTRGPGNTRRDSVRSTVTRARNSIIRFAFENILEGSRAYKRTAHVNECDQSFASSAGLSIFTGYSLADISFLSVIAMPLCTADVSNGRHYVIHEEPDLQVLGETANLGPSAQWILTNQSISDDLEEDSGANKDQPSEAAPSLTEIPATIADFDPVRPGSNIPHSHSASLAALQGALTSPGNDIKYAPSLSESLDEDEGEHLCANCHEVKPSSWVGIDGTSAVLNAMSAPT</sequence>